<dbReference type="Proteomes" id="UP001610335">
    <property type="component" value="Unassembled WGS sequence"/>
</dbReference>
<dbReference type="Pfam" id="PF24968">
    <property type="entry name" value="DUF7770"/>
    <property type="match status" value="1"/>
</dbReference>
<feature type="domain" description="DUF7770" evidence="1">
    <location>
        <begin position="34"/>
        <end position="176"/>
    </location>
</feature>
<evidence type="ECO:0000313" key="2">
    <source>
        <dbReference type="EMBL" id="KAL2823783.1"/>
    </source>
</evidence>
<evidence type="ECO:0000313" key="3">
    <source>
        <dbReference type="Proteomes" id="UP001610335"/>
    </source>
</evidence>
<proteinExistence type="predicted"/>
<dbReference type="EMBL" id="JBFXLS010000049">
    <property type="protein sequence ID" value="KAL2823783.1"/>
    <property type="molecule type" value="Genomic_DNA"/>
</dbReference>
<evidence type="ECO:0000259" key="1">
    <source>
        <dbReference type="Pfam" id="PF24968"/>
    </source>
</evidence>
<name>A0ABR4IAB3_9EURO</name>
<protein>
    <recommendedName>
        <fullName evidence="1">DUF7770 domain-containing protein</fullName>
    </recommendedName>
</protein>
<gene>
    <name evidence="2" type="ORF">BDW59DRAFT_92146</name>
</gene>
<dbReference type="InterPro" id="IPR056672">
    <property type="entry name" value="DUF7770"/>
</dbReference>
<reference evidence="2 3" key="1">
    <citation type="submission" date="2024-07" db="EMBL/GenBank/DDBJ databases">
        <title>Section-level genome sequencing and comparative genomics of Aspergillus sections Usti and Cavernicolus.</title>
        <authorList>
            <consortium name="Lawrence Berkeley National Laboratory"/>
            <person name="Nybo J.L."/>
            <person name="Vesth T.C."/>
            <person name="Theobald S."/>
            <person name="Frisvad J.C."/>
            <person name="Larsen T.O."/>
            <person name="Kjaerboelling I."/>
            <person name="Rothschild-Mancinelli K."/>
            <person name="Lyhne E.K."/>
            <person name="Kogle M.E."/>
            <person name="Barry K."/>
            <person name="Clum A."/>
            <person name="Na H."/>
            <person name="Ledsgaard L."/>
            <person name="Lin J."/>
            <person name="Lipzen A."/>
            <person name="Kuo A."/>
            <person name="Riley R."/>
            <person name="Mondo S."/>
            <person name="LaButti K."/>
            <person name="Haridas S."/>
            <person name="Pangalinan J."/>
            <person name="Salamov A.A."/>
            <person name="Simmons B.A."/>
            <person name="Magnuson J.K."/>
            <person name="Chen J."/>
            <person name="Drula E."/>
            <person name="Henrissat B."/>
            <person name="Wiebenga A."/>
            <person name="Lubbers R.J."/>
            <person name="Gomes A.C."/>
            <person name="Makela M.R."/>
            <person name="Stajich J."/>
            <person name="Grigoriev I.V."/>
            <person name="Mortensen U.H."/>
            <person name="De vries R.P."/>
            <person name="Baker S.E."/>
            <person name="Andersen M.R."/>
        </authorList>
    </citation>
    <scope>NUCLEOTIDE SEQUENCE [LARGE SCALE GENOMIC DNA]</scope>
    <source>
        <strain evidence="2 3">CBS 600.67</strain>
    </source>
</reference>
<sequence>MATFQPIHFIPKHREPQILSLSIQNIITGPHYQDAGTNHWCFYLETRQNTFIQLDCLPSYSIPSTILPGGSKANLIISELETTVSPDIQARFVLGVPPSQNTTVKNLLDILVENGRHKYEFDFKGVGCRYRVTDQVELLYQNGLVVDRAQIETVKAAIVKLWPEKSPLELDRGAYYQ</sequence>
<keyword evidence="3" id="KW-1185">Reference proteome</keyword>
<comment type="caution">
    <text evidence="2">The sequence shown here is derived from an EMBL/GenBank/DDBJ whole genome shotgun (WGS) entry which is preliminary data.</text>
</comment>
<accession>A0ABR4IAB3</accession>
<organism evidence="2 3">
    <name type="scientific">Aspergillus cavernicola</name>
    <dbReference type="NCBI Taxonomy" id="176166"/>
    <lineage>
        <taxon>Eukaryota</taxon>
        <taxon>Fungi</taxon>
        <taxon>Dikarya</taxon>
        <taxon>Ascomycota</taxon>
        <taxon>Pezizomycotina</taxon>
        <taxon>Eurotiomycetes</taxon>
        <taxon>Eurotiomycetidae</taxon>
        <taxon>Eurotiales</taxon>
        <taxon>Aspergillaceae</taxon>
        <taxon>Aspergillus</taxon>
        <taxon>Aspergillus subgen. Nidulantes</taxon>
    </lineage>
</organism>